<dbReference type="GO" id="GO:0003700">
    <property type="term" value="F:DNA-binding transcription factor activity"/>
    <property type="evidence" value="ECO:0007669"/>
    <property type="project" value="TreeGrafter"/>
</dbReference>
<dbReference type="InterPro" id="IPR050707">
    <property type="entry name" value="HTH_MetabolicPath_Reg"/>
</dbReference>
<dbReference type="AlphaFoldDB" id="A0A5C4U7B6"/>
<dbReference type="InterPro" id="IPR036390">
    <property type="entry name" value="WH_DNA-bd_sf"/>
</dbReference>
<dbReference type="EMBL" id="VDHJ01000001">
    <property type="protein sequence ID" value="TNM00468.1"/>
    <property type="molecule type" value="Genomic_DNA"/>
</dbReference>
<comment type="caution">
    <text evidence="6">The sequence shown here is derived from an EMBL/GenBank/DDBJ whole genome shotgun (WGS) entry which is preliminary data.</text>
</comment>
<evidence type="ECO:0000313" key="7">
    <source>
        <dbReference type="Proteomes" id="UP000312032"/>
    </source>
</evidence>
<dbReference type="GO" id="GO:0003677">
    <property type="term" value="F:DNA binding"/>
    <property type="evidence" value="ECO:0007669"/>
    <property type="project" value="UniProtKB-KW"/>
</dbReference>
<dbReference type="SUPFAM" id="SSF55781">
    <property type="entry name" value="GAF domain-like"/>
    <property type="match status" value="1"/>
</dbReference>
<gene>
    <name evidence="6" type="ORF">FHE74_00515</name>
</gene>
<evidence type="ECO:0000259" key="5">
    <source>
        <dbReference type="PROSITE" id="PS51078"/>
    </source>
</evidence>
<evidence type="ECO:0000259" key="4">
    <source>
        <dbReference type="PROSITE" id="PS51077"/>
    </source>
</evidence>
<dbReference type="PANTHER" id="PTHR30136:SF35">
    <property type="entry name" value="HTH-TYPE TRANSCRIPTIONAL REGULATOR RV1719"/>
    <property type="match status" value="1"/>
</dbReference>
<protein>
    <submittedName>
        <fullName evidence="6">IclR family transcriptional regulator</fullName>
    </submittedName>
</protein>
<dbReference type="PANTHER" id="PTHR30136">
    <property type="entry name" value="HELIX-TURN-HELIX TRANSCRIPTIONAL REGULATOR, ICLR FAMILY"/>
    <property type="match status" value="1"/>
</dbReference>
<dbReference type="PROSITE" id="PS51078">
    <property type="entry name" value="ICLR_ED"/>
    <property type="match status" value="1"/>
</dbReference>
<dbReference type="Proteomes" id="UP000312032">
    <property type="component" value="Unassembled WGS sequence"/>
</dbReference>
<keyword evidence="2" id="KW-0238">DNA-binding</keyword>
<evidence type="ECO:0000256" key="2">
    <source>
        <dbReference type="ARBA" id="ARBA00023125"/>
    </source>
</evidence>
<dbReference type="Pfam" id="PF01614">
    <property type="entry name" value="IclR_C"/>
    <property type="match status" value="1"/>
</dbReference>
<dbReference type="GO" id="GO:0045892">
    <property type="term" value="P:negative regulation of DNA-templated transcription"/>
    <property type="evidence" value="ECO:0007669"/>
    <property type="project" value="TreeGrafter"/>
</dbReference>
<accession>A0A5C4U7B6</accession>
<dbReference type="InterPro" id="IPR014757">
    <property type="entry name" value="Tscrpt_reg_IclR_C"/>
</dbReference>
<dbReference type="Gene3D" id="3.30.450.40">
    <property type="match status" value="1"/>
</dbReference>
<dbReference type="OrthoDB" id="7274111at2"/>
<keyword evidence="7" id="KW-1185">Reference proteome</keyword>
<keyword evidence="1" id="KW-0805">Transcription regulation</keyword>
<dbReference type="InterPro" id="IPR036388">
    <property type="entry name" value="WH-like_DNA-bd_sf"/>
</dbReference>
<organism evidence="6 7">
    <name type="scientific">Corynebacterium tapiri</name>
    <dbReference type="NCBI Taxonomy" id="1448266"/>
    <lineage>
        <taxon>Bacteria</taxon>
        <taxon>Bacillati</taxon>
        <taxon>Actinomycetota</taxon>
        <taxon>Actinomycetes</taxon>
        <taxon>Mycobacteriales</taxon>
        <taxon>Corynebacteriaceae</taxon>
        <taxon>Corynebacterium</taxon>
    </lineage>
</organism>
<feature type="domain" description="HTH iclR-type" evidence="4">
    <location>
        <begin position="16"/>
        <end position="76"/>
    </location>
</feature>
<evidence type="ECO:0000256" key="1">
    <source>
        <dbReference type="ARBA" id="ARBA00023015"/>
    </source>
</evidence>
<dbReference type="SUPFAM" id="SSF46785">
    <property type="entry name" value="Winged helix' DNA-binding domain"/>
    <property type="match status" value="1"/>
</dbReference>
<name>A0A5C4U7B6_9CORY</name>
<evidence type="ECO:0000313" key="6">
    <source>
        <dbReference type="EMBL" id="TNM00468.1"/>
    </source>
</evidence>
<dbReference type="Gene3D" id="1.10.10.10">
    <property type="entry name" value="Winged helix-like DNA-binding domain superfamily/Winged helix DNA-binding domain"/>
    <property type="match status" value="1"/>
</dbReference>
<dbReference type="PROSITE" id="PS51077">
    <property type="entry name" value="HTH_ICLR"/>
    <property type="match status" value="1"/>
</dbReference>
<reference evidence="6 7" key="1">
    <citation type="submission" date="2019-06" db="EMBL/GenBank/DDBJ databases">
        <authorList>
            <person name="Li J."/>
        </authorList>
    </citation>
    <scope>NUCLEOTIDE SEQUENCE [LARGE SCALE GENOMIC DNA]</scope>
    <source>
        <strain evidence="6 7">LMG 28165</strain>
    </source>
</reference>
<proteinExistence type="predicted"/>
<evidence type="ECO:0000256" key="3">
    <source>
        <dbReference type="ARBA" id="ARBA00023163"/>
    </source>
</evidence>
<feature type="domain" description="IclR-ED" evidence="5">
    <location>
        <begin position="74"/>
        <end position="262"/>
    </location>
</feature>
<dbReference type="InterPro" id="IPR005471">
    <property type="entry name" value="Tscrpt_reg_IclR_N"/>
</dbReference>
<dbReference type="InterPro" id="IPR029016">
    <property type="entry name" value="GAF-like_dom_sf"/>
</dbReference>
<dbReference type="Pfam" id="PF09339">
    <property type="entry name" value="HTH_IclR"/>
    <property type="match status" value="1"/>
</dbReference>
<sequence length="262" mass="28629">MNLNTPIHGTTPKDYLQSVDLALALVTLLRSHGEVTISTAARRFGISPSTVHRSMAMLVYRGFAVRTESRSYLPGPALGAPPLRPGVGRALVEAASPYMHAIATECGETCHLMILTEGTCHFLHSVEGTAPVRVGSRRGQVMPAELNSGGRAMLAELSQVELRRLYPDMADEPFTDFRRQLHRIRQSGIAVNRGLYESDVSAVGACLKNDLGDIVGALSIASPSSRFPKSQKLSTTTLLRHVRDLNRRLIHRSTPDTDHKWG</sequence>
<keyword evidence="3" id="KW-0804">Transcription</keyword>